<dbReference type="Proteomes" id="UP000886998">
    <property type="component" value="Unassembled WGS sequence"/>
</dbReference>
<feature type="region of interest" description="Disordered" evidence="1">
    <location>
        <begin position="376"/>
        <end position="411"/>
    </location>
</feature>
<keyword evidence="2" id="KW-0418">Kinase</keyword>
<reference evidence="2" key="1">
    <citation type="submission" date="2020-08" db="EMBL/GenBank/DDBJ databases">
        <title>Multicomponent nature underlies the extraordinary mechanical properties of spider dragline silk.</title>
        <authorList>
            <person name="Kono N."/>
            <person name="Nakamura H."/>
            <person name="Mori M."/>
            <person name="Yoshida Y."/>
            <person name="Ohtoshi R."/>
            <person name="Malay A.D."/>
            <person name="Moran D.A.P."/>
            <person name="Tomita M."/>
            <person name="Numata K."/>
            <person name="Arakawa K."/>
        </authorList>
    </citation>
    <scope>NUCLEOTIDE SEQUENCE</scope>
</reference>
<keyword evidence="2" id="KW-0808">Transferase</keyword>
<feature type="region of interest" description="Disordered" evidence="1">
    <location>
        <begin position="202"/>
        <end position="274"/>
    </location>
</feature>
<feature type="compositionally biased region" description="Polar residues" evidence="1">
    <location>
        <begin position="460"/>
        <end position="478"/>
    </location>
</feature>
<feature type="compositionally biased region" description="Low complexity" evidence="1">
    <location>
        <begin position="134"/>
        <end position="147"/>
    </location>
</feature>
<protein>
    <submittedName>
        <fullName evidence="2">Hormonally up-regulated neu tumor-associated kinase</fullName>
    </submittedName>
</protein>
<sequence>CSNLLESLLQPNQFKRLGILGAKNHPWFLKDTHLKNRLPQYRMDLKRKFEPEVIEIMADRLNQPKERIRIHLVTGGKYDKISAMFYILQDTLMKEVLYPPRDLENSFIYQLECRRKSHSSSHTYESEESDLKISGGRSSKSSKPRGGTYTSRYFDHEANNKSKLSGSRSERESRNIADIRRRIGDGEHDDIESKAARRNNFKINPLISKTEKESSKARSTISDKSSIPHSTTFNVSEPPFRSYKSNRPARETKEPATRKTGATVPRHPGDFLSHPEENDYLEITESQSDFSSSVNMNNSNEVKVLNEKFYNMCQITPQNIKDNPYNVEHGSFNRQRNAVTPNMNQLQQRKFVPGLLNMKQYSADNFKQQRKYDLRPSTTQSLMKPASADAVSNTVSSEQSPSNVSRNAKLNQQLRQRSMVIRRTNAASDISESSNKIPINKFQYGPTAAYIQNPIYGMSTKKSSNGSRKSYNVNLNPQ</sequence>
<proteinExistence type="predicted"/>
<accession>A0A8X6IFB0</accession>
<feature type="non-terminal residue" evidence="2">
    <location>
        <position position="1"/>
    </location>
</feature>
<feature type="region of interest" description="Disordered" evidence="1">
    <location>
        <begin position="118"/>
        <end position="181"/>
    </location>
</feature>
<feature type="region of interest" description="Disordered" evidence="1">
    <location>
        <begin position="458"/>
        <end position="478"/>
    </location>
</feature>
<feature type="compositionally biased region" description="Polar residues" evidence="1">
    <location>
        <begin position="390"/>
        <end position="411"/>
    </location>
</feature>
<dbReference type="GO" id="GO:0016301">
    <property type="term" value="F:kinase activity"/>
    <property type="evidence" value="ECO:0007669"/>
    <property type="project" value="UniProtKB-KW"/>
</dbReference>
<feature type="compositionally biased region" description="Basic and acidic residues" evidence="1">
    <location>
        <begin position="248"/>
        <end position="257"/>
    </location>
</feature>
<keyword evidence="3" id="KW-1185">Reference proteome</keyword>
<feature type="compositionally biased region" description="Polar residues" evidence="1">
    <location>
        <begin position="217"/>
        <end position="235"/>
    </location>
</feature>
<comment type="caution">
    <text evidence="2">The sequence shown here is derived from an EMBL/GenBank/DDBJ whole genome shotgun (WGS) entry which is preliminary data.</text>
</comment>
<name>A0A8X6IFB0_9ARAC</name>
<dbReference type="AlphaFoldDB" id="A0A8X6IFB0"/>
<dbReference type="OrthoDB" id="193931at2759"/>
<organism evidence="2 3">
    <name type="scientific">Trichonephila inaurata madagascariensis</name>
    <dbReference type="NCBI Taxonomy" id="2747483"/>
    <lineage>
        <taxon>Eukaryota</taxon>
        <taxon>Metazoa</taxon>
        <taxon>Ecdysozoa</taxon>
        <taxon>Arthropoda</taxon>
        <taxon>Chelicerata</taxon>
        <taxon>Arachnida</taxon>
        <taxon>Araneae</taxon>
        <taxon>Araneomorphae</taxon>
        <taxon>Entelegynae</taxon>
        <taxon>Araneoidea</taxon>
        <taxon>Nephilidae</taxon>
        <taxon>Trichonephila</taxon>
        <taxon>Trichonephila inaurata</taxon>
    </lineage>
</organism>
<evidence type="ECO:0000256" key="1">
    <source>
        <dbReference type="SAM" id="MobiDB-lite"/>
    </source>
</evidence>
<evidence type="ECO:0000313" key="3">
    <source>
        <dbReference type="Proteomes" id="UP000886998"/>
    </source>
</evidence>
<evidence type="ECO:0000313" key="2">
    <source>
        <dbReference type="EMBL" id="GFS40751.1"/>
    </source>
</evidence>
<feature type="compositionally biased region" description="Basic and acidic residues" evidence="1">
    <location>
        <begin position="168"/>
        <end position="181"/>
    </location>
</feature>
<dbReference type="EMBL" id="BMAV01025346">
    <property type="protein sequence ID" value="GFS40751.1"/>
    <property type="molecule type" value="Genomic_DNA"/>
</dbReference>
<gene>
    <name evidence="2" type="primary">Hunk</name>
    <name evidence="2" type="ORF">TNIN_360271</name>
</gene>